<evidence type="ECO:0000313" key="10">
    <source>
        <dbReference type="Ensembl" id="ENSCPRP00005000897.1"/>
    </source>
</evidence>
<dbReference type="Ensembl" id="ENSCPRT00005001048.1">
    <property type="protein sequence ID" value="ENSCPRP00005000897.1"/>
    <property type="gene ID" value="ENSCPRG00005000694.1"/>
</dbReference>
<dbReference type="GO" id="GO:0005634">
    <property type="term" value="C:nucleus"/>
    <property type="evidence" value="ECO:0007669"/>
    <property type="project" value="TreeGrafter"/>
</dbReference>
<dbReference type="RefSeq" id="XP_019399769.1">
    <property type="nucleotide sequence ID" value="XM_019544224.1"/>
</dbReference>
<evidence type="ECO:0000256" key="6">
    <source>
        <dbReference type="ARBA" id="ARBA00022723"/>
    </source>
</evidence>
<reference evidence="10" key="2">
    <citation type="submission" date="2025-09" db="UniProtKB">
        <authorList>
            <consortium name="Ensembl"/>
        </authorList>
    </citation>
    <scope>IDENTIFICATION</scope>
</reference>
<dbReference type="GO" id="GO:0046872">
    <property type="term" value="F:metal ion binding"/>
    <property type="evidence" value="ECO:0007669"/>
    <property type="project" value="UniProtKB-KW"/>
</dbReference>
<dbReference type="InterPro" id="IPR041547">
    <property type="entry name" value="APOBEC1"/>
</dbReference>
<keyword evidence="6" id="KW-0479">Metal-binding</keyword>
<evidence type="ECO:0000256" key="3">
    <source>
        <dbReference type="ARBA" id="ARBA00004496"/>
    </source>
</evidence>
<evidence type="ECO:0000256" key="8">
    <source>
        <dbReference type="ARBA" id="ARBA00023242"/>
    </source>
</evidence>
<proteinExistence type="inferred from homology"/>
<dbReference type="Proteomes" id="UP000594220">
    <property type="component" value="Unplaced"/>
</dbReference>
<keyword evidence="5" id="KW-0963">Cytoplasm</keyword>
<gene>
    <name evidence="10" type="primary">APOBEC1</name>
</gene>
<dbReference type="OrthoDB" id="5956704at2759"/>
<dbReference type="KEGG" id="cpoo:109316287"/>
<dbReference type="GO" id="GO:0016554">
    <property type="term" value="P:cytidine to uridine editing"/>
    <property type="evidence" value="ECO:0007669"/>
    <property type="project" value="TreeGrafter"/>
</dbReference>
<dbReference type="GeneID" id="109316287"/>
<dbReference type="SUPFAM" id="SSF53927">
    <property type="entry name" value="Cytidine deaminase-like"/>
    <property type="match status" value="1"/>
</dbReference>
<comment type="similarity">
    <text evidence="4">Belongs to the cytidine and deoxycytidylate deaminase family.</text>
</comment>
<dbReference type="GeneTree" id="ENSGT00940000161190"/>
<reference evidence="10" key="1">
    <citation type="submission" date="2025-08" db="UniProtKB">
        <authorList>
            <consortium name="Ensembl"/>
        </authorList>
    </citation>
    <scope>IDENTIFICATION</scope>
</reference>
<evidence type="ECO:0000256" key="7">
    <source>
        <dbReference type="ARBA" id="ARBA00022801"/>
    </source>
</evidence>
<dbReference type="PROSITE" id="PS51747">
    <property type="entry name" value="CYT_DCMP_DEAMINASES_2"/>
    <property type="match status" value="1"/>
</dbReference>
<dbReference type="PANTHER" id="PTHR13857">
    <property type="entry name" value="MRNA EDITING ENZYME"/>
    <property type="match status" value="1"/>
</dbReference>
<dbReference type="InterPro" id="IPR016193">
    <property type="entry name" value="Cytidine_deaminase-like"/>
</dbReference>
<dbReference type="InterPro" id="IPR050610">
    <property type="entry name" value="APOBEC_Cyt_Deaminase"/>
</dbReference>
<keyword evidence="8" id="KW-0539">Nucleus</keyword>
<evidence type="ECO:0000256" key="5">
    <source>
        <dbReference type="ARBA" id="ARBA00022490"/>
    </source>
</evidence>
<dbReference type="Pfam" id="PF18774">
    <property type="entry name" value="APOBEC4_like"/>
    <property type="match status" value="1"/>
</dbReference>
<dbReference type="PANTHER" id="PTHR13857:SF26">
    <property type="entry name" value="C-U-EDITING ENZYME APOBEC-1"/>
    <property type="match status" value="1"/>
</dbReference>
<dbReference type="GO" id="GO:0004126">
    <property type="term" value="F:cytidine deaminase activity"/>
    <property type="evidence" value="ECO:0007669"/>
    <property type="project" value="TreeGrafter"/>
</dbReference>
<sequence length="218" mass="25611">MAVGEEKGLLGTSQRWKIELKSFQENYMPSTSPKVTHLLYEIRWGKGSKVWRNRCSNTLTQHAEVNCLENAFAKLQFNPPVPCHITWFLSWSPCGQCCRRILQFLQAHPHVTLVIKAAQLFKHMDERNRQGLRDLVQNGVHVQVMDLPDYRYCWRTFVTHPHEGESDFWPWFFPLWITFYNLELQHILLCHPYYQIVPACSQLQLVSHLFANASARSL</sequence>
<dbReference type="AlphaFoldDB" id="A0A7M4DWI3"/>
<evidence type="ECO:0000256" key="2">
    <source>
        <dbReference type="ARBA" id="ARBA00004123"/>
    </source>
</evidence>
<comment type="cofactor">
    <cofactor evidence="1">
        <name>Zn(2+)</name>
        <dbReference type="ChEBI" id="CHEBI:29105"/>
    </cofactor>
</comment>
<dbReference type="CTD" id="339"/>
<dbReference type="OMA" id="LTLQNCH"/>
<keyword evidence="7" id="KW-0378">Hydrolase</keyword>
<feature type="domain" description="CMP/dCMP-type deaminase" evidence="9">
    <location>
        <begin position="10"/>
        <end position="135"/>
    </location>
</feature>
<accession>A0A7M4DWI3</accession>
<evidence type="ECO:0000256" key="4">
    <source>
        <dbReference type="ARBA" id="ARBA00006576"/>
    </source>
</evidence>
<protein>
    <submittedName>
        <fullName evidence="10">Apolipoprotein B mRNA editing enzyme catalytic subunit 1</fullName>
    </submittedName>
</protein>
<dbReference type="GO" id="GO:0003723">
    <property type="term" value="F:RNA binding"/>
    <property type="evidence" value="ECO:0007669"/>
    <property type="project" value="TreeGrafter"/>
</dbReference>
<evidence type="ECO:0000259" key="9">
    <source>
        <dbReference type="PROSITE" id="PS51747"/>
    </source>
</evidence>
<dbReference type="GO" id="GO:0005737">
    <property type="term" value="C:cytoplasm"/>
    <property type="evidence" value="ECO:0007669"/>
    <property type="project" value="TreeGrafter"/>
</dbReference>
<evidence type="ECO:0000256" key="1">
    <source>
        <dbReference type="ARBA" id="ARBA00001947"/>
    </source>
</evidence>
<dbReference type="CDD" id="cd01283">
    <property type="entry name" value="cytidine_deaminase"/>
    <property type="match status" value="1"/>
</dbReference>
<dbReference type="Gene3D" id="3.40.140.10">
    <property type="entry name" value="Cytidine Deaminase, domain 2"/>
    <property type="match status" value="1"/>
</dbReference>
<keyword evidence="11" id="KW-1185">Reference proteome</keyword>
<name>A0A7M4DWI3_CROPO</name>
<evidence type="ECO:0000313" key="11">
    <source>
        <dbReference type="Proteomes" id="UP000594220"/>
    </source>
</evidence>
<organism evidence="10 11">
    <name type="scientific">Crocodylus porosus</name>
    <name type="common">Saltwater crocodile</name>
    <name type="synonym">Estuarine crocodile</name>
    <dbReference type="NCBI Taxonomy" id="8502"/>
    <lineage>
        <taxon>Eukaryota</taxon>
        <taxon>Metazoa</taxon>
        <taxon>Chordata</taxon>
        <taxon>Craniata</taxon>
        <taxon>Vertebrata</taxon>
        <taxon>Euteleostomi</taxon>
        <taxon>Archelosauria</taxon>
        <taxon>Archosauria</taxon>
        <taxon>Crocodylia</taxon>
        <taxon>Longirostres</taxon>
        <taxon>Crocodylidae</taxon>
        <taxon>Crocodylus</taxon>
    </lineage>
</organism>
<dbReference type="InterPro" id="IPR002125">
    <property type="entry name" value="CMP_dCMP_dom"/>
</dbReference>
<comment type="subcellular location">
    <subcellularLocation>
        <location evidence="3">Cytoplasm</location>
    </subcellularLocation>
    <subcellularLocation>
        <location evidence="2">Nucleus</location>
    </subcellularLocation>
</comment>